<proteinExistence type="predicted"/>
<evidence type="ECO:0000313" key="2">
    <source>
        <dbReference type="Proteomes" id="UP000623467"/>
    </source>
</evidence>
<comment type="caution">
    <text evidence="1">The sequence shown here is derived from an EMBL/GenBank/DDBJ whole genome shotgun (WGS) entry which is preliminary data.</text>
</comment>
<sequence>MDVAAYGGGMRRRRSICVWIVTYRLSLHFQNSSLSLRLIFPVLVDAAAGVSSTSVRLCTITRPRLPGAERDAQAF</sequence>
<accession>A0A8H6XK64</accession>
<dbReference type="AlphaFoldDB" id="A0A8H6XK64"/>
<protein>
    <submittedName>
        <fullName evidence="1">Uncharacterized protein</fullName>
    </submittedName>
</protein>
<evidence type="ECO:0000313" key="1">
    <source>
        <dbReference type="EMBL" id="KAF7342713.1"/>
    </source>
</evidence>
<name>A0A8H6XK64_9AGAR</name>
<dbReference type="Proteomes" id="UP000623467">
    <property type="component" value="Unassembled WGS sequence"/>
</dbReference>
<keyword evidence="2" id="KW-1185">Reference proteome</keyword>
<organism evidence="1 2">
    <name type="scientific">Mycena sanguinolenta</name>
    <dbReference type="NCBI Taxonomy" id="230812"/>
    <lineage>
        <taxon>Eukaryota</taxon>
        <taxon>Fungi</taxon>
        <taxon>Dikarya</taxon>
        <taxon>Basidiomycota</taxon>
        <taxon>Agaricomycotina</taxon>
        <taxon>Agaricomycetes</taxon>
        <taxon>Agaricomycetidae</taxon>
        <taxon>Agaricales</taxon>
        <taxon>Marasmiineae</taxon>
        <taxon>Mycenaceae</taxon>
        <taxon>Mycena</taxon>
    </lineage>
</organism>
<gene>
    <name evidence="1" type="ORF">MSAN_02029200</name>
</gene>
<reference evidence="1" key="1">
    <citation type="submission" date="2020-05" db="EMBL/GenBank/DDBJ databases">
        <title>Mycena genomes resolve the evolution of fungal bioluminescence.</title>
        <authorList>
            <person name="Tsai I.J."/>
        </authorList>
    </citation>
    <scope>NUCLEOTIDE SEQUENCE</scope>
    <source>
        <strain evidence="1">160909Yilan</strain>
    </source>
</reference>
<dbReference type="EMBL" id="JACAZH010000025">
    <property type="protein sequence ID" value="KAF7342713.1"/>
    <property type="molecule type" value="Genomic_DNA"/>
</dbReference>